<evidence type="ECO:0000313" key="9">
    <source>
        <dbReference type="Proteomes" id="UP000697127"/>
    </source>
</evidence>
<evidence type="ECO:0000313" key="8">
    <source>
        <dbReference type="EMBL" id="KAG0689963.1"/>
    </source>
</evidence>
<feature type="domain" description="Amino acid transporter transmembrane" evidence="7">
    <location>
        <begin position="104"/>
        <end position="472"/>
    </location>
</feature>
<evidence type="ECO:0000256" key="1">
    <source>
        <dbReference type="ARBA" id="ARBA00004370"/>
    </source>
</evidence>
<dbReference type="GO" id="GO:0016020">
    <property type="term" value="C:membrane"/>
    <property type="evidence" value="ECO:0007669"/>
    <property type="project" value="UniProtKB-SubCell"/>
</dbReference>
<keyword evidence="3 6" id="KW-0812">Transmembrane</keyword>
<comment type="subcellular location">
    <subcellularLocation>
        <location evidence="1">Membrane</location>
    </subcellularLocation>
</comment>
<dbReference type="EMBL" id="PUHW01000052">
    <property type="protein sequence ID" value="KAG0689963.1"/>
    <property type="molecule type" value="Genomic_DNA"/>
</dbReference>
<feature type="transmembrane region" description="Helical" evidence="6">
    <location>
        <begin position="333"/>
        <end position="356"/>
    </location>
</feature>
<feature type="transmembrane region" description="Helical" evidence="6">
    <location>
        <begin position="422"/>
        <end position="441"/>
    </location>
</feature>
<evidence type="ECO:0000256" key="2">
    <source>
        <dbReference type="ARBA" id="ARBA00022448"/>
    </source>
</evidence>
<evidence type="ECO:0000256" key="3">
    <source>
        <dbReference type="ARBA" id="ARBA00022692"/>
    </source>
</evidence>
<dbReference type="InterPro" id="IPR013057">
    <property type="entry name" value="AA_transpt_TM"/>
</dbReference>
<protein>
    <recommendedName>
        <fullName evidence="7">Amino acid transporter transmembrane domain-containing protein</fullName>
    </recommendedName>
</protein>
<keyword evidence="9" id="KW-1185">Reference proteome</keyword>
<evidence type="ECO:0000256" key="6">
    <source>
        <dbReference type="SAM" id="Phobius"/>
    </source>
</evidence>
<reference evidence="8" key="1">
    <citation type="submission" date="2020-11" db="EMBL/GenBank/DDBJ databases">
        <title>Kefir isolates.</title>
        <authorList>
            <person name="Marcisauskas S."/>
            <person name="Kim Y."/>
            <person name="Blasche S."/>
        </authorList>
    </citation>
    <scope>NUCLEOTIDE SEQUENCE</scope>
    <source>
        <strain evidence="8">Olga-1</strain>
    </source>
</reference>
<proteinExistence type="predicted"/>
<name>A0A9P6WQI6_9ASCO</name>
<feature type="transmembrane region" description="Helical" evidence="6">
    <location>
        <begin position="219"/>
        <end position="237"/>
    </location>
</feature>
<dbReference type="PANTHER" id="PTHR48017">
    <property type="entry name" value="OS05G0424000 PROTEIN-RELATED"/>
    <property type="match status" value="1"/>
</dbReference>
<feature type="transmembrane region" description="Helical" evidence="6">
    <location>
        <begin position="301"/>
        <end position="321"/>
    </location>
</feature>
<keyword evidence="5 6" id="KW-0472">Membrane</keyword>
<keyword evidence="4 6" id="KW-1133">Transmembrane helix</keyword>
<feature type="transmembrane region" description="Helical" evidence="6">
    <location>
        <begin position="447"/>
        <end position="466"/>
    </location>
</feature>
<feature type="transmembrane region" description="Helical" evidence="6">
    <location>
        <begin position="376"/>
        <end position="401"/>
    </location>
</feature>
<evidence type="ECO:0000256" key="4">
    <source>
        <dbReference type="ARBA" id="ARBA00022989"/>
    </source>
</evidence>
<evidence type="ECO:0000259" key="7">
    <source>
        <dbReference type="Pfam" id="PF01490"/>
    </source>
</evidence>
<dbReference type="OrthoDB" id="40134at2759"/>
<dbReference type="Pfam" id="PF01490">
    <property type="entry name" value="Aa_trans"/>
    <property type="match status" value="1"/>
</dbReference>
<sequence>MSSSDLKEEKSNAYINIASAEYEVAVEEAKEELIETLEYEDPDLLTRMFYAQRYIEQQYEYIKEHGGLFKFFDKWLFNSWKIESLSDNGIEYPKWENNNLSTRTTNWIVCVGLVTSEIMGAYLIPNSFSMLGFVPSNIMLVVFFGLTLLSGGVIWWVFVLLDSPEFPVKTFADIAYIIGGQPFKQLIIFLQLVSTILTCGVIIISAGECVIILRDNRMCWVGLLVLLAGVMMLLSLIKKLSVIGKYCLMVTFINYISLFIQLGYIGHSEPNWANALSVLGIPQGPIETYGITPGMSLMNRVVAIANISYVFAGSIVFPEIISELKRPFEFWKTLISAETIILIVYLIFGNYIYAYQGQFSNSPAVFGVSNINAMKGLSFITFVTSFFQGLVFGHISCKIVYKNYIPMIIKTIRFESKRGLTIWVAIVFLIWIAIFVIGAGVPQVGAVSAFTSSLTVTPLTYIVPYITHLYMLYKIENISNITNFIPFKTKLEKTSLWQFSKSGYKKHWVFSFLYSGICLGAFVLLGMGLWASVEYIKYIFDVTDASSFSCTSPI</sequence>
<feature type="transmembrane region" description="Helical" evidence="6">
    <location>
        <begin position="104"/>
        <end position="124"/>
    </location>
</feature>
<feature type="transmembrane region" description="Helical" evidence="6">
    <location>
        <begin position="136"/>
        <end position="161"/>
    </location>
</feature>
<dbReference type="Proteomes" id="UP000697127">
    <property type="component" value="Unassembled WGS sequence"/>
</dbReference>
<feature type="transmembrane region" description="Helical" evidence="6">
    <location>
        <begin position="186"/>
        <end position="213"/>
    </location>
</feature>
<comment type="caution">
    <text evidence="8">The sequence shown here is derived from an EMBL/GenBank/DDBJ whole genome shotgun (WGS) entry which is preliminary data.</text>
</comment>
<feature type="transmembrane region" description="Helical" evidence="6">
    <location>
        <begin position="508"/>
        <end position="531"/>
    </location>
</feature>
<keyword evidence="2" id="KW-0813">Transport</keyword>
<feature type="transmembrane region" description="Helical" evidence="6">
    <location>
        <begin position="246"/>
        <end position="266"/>
    </location>
</feature>
<accession>A0A9P6WQI6</accession>
<evidence type="ECO:0000256" key="5">
    <source>
        <dbReference type="ARBA" id="ARBA00023136"/>
    </source>
</evidence>
<gene>
    <name evidence="8" type="ORF">C6P40_004137</name>
</gene>
<organism evidence="8 9">
    <name type="scientific">Pichia californica</name>
    <dbReference type="NCBI Taxonomy" id="460514"/>
    <lineage>
        <taxon>Eukaryota</taxon>
        <taxon>Fungi</taxon>
        <taxon>Dikarya</taxon>
        <taxon>Ascomycota</taxon>
        <taxon>Saccharomycotina</taxon>
        <taxon>Pichiomycetes</taxon>
        <taxon>Pichiales</taxon>
        <taxon>Pichiaceae</taxon>
        <taxon>Pichia</taxon>
    </lineage>
</organism>
<dbReference type="AlphaFoldDB" id="A0A9P6WQI6"/>